<sequence>MANTLDQMEANLANGDLPFQLTLELTVSDPDTIRELAKYDEGEPRDEFALEALKIGVLTLRRASASIDSEFIKHETNRLLENLQKQFQSHAESSKQRIEDSLGKYFNPQDGHFTQRVKQLASADGEVGRMIRSLVDGNDSHLAKTMLTHIGETSPLMKHLSPDQSQGLLAVLHTKVESQLASQREKILKEFSLDNPEGALCRLVSEVTGKHGDFTRDMKGKIDEVVKEFSLNDENSSLSRLVKKVNTAQETITQEFSLDNDQSSLRKMQTHLETILGAHIKSAADFQEEVKVALGKLITKRETEARSTLHGGTFEDAVLEFVSRDGHPRGETVEGTGSCVGRIKNCKVGDVVVELGCDSAAAGAKIVIEAKEDASYTIAKSREEIEQARKNRDAQLGIFIFSQRTAPAHCDSFRRYGSDLLVVWDAEDPTTDANLKAALEVARALCIRARQATEKKVDFTTIDKAILDIEKRVQNLDEIRKSTETIRNANEKIFDRVRIDGEALDKQLGILKECLGDLKENLGSEIPSKPLLTPGK</sequence>
<proteinExistence type="predicted"/>
<evidence type="ECO:0000313" key="2">
    <source>
        <dbReference type="Proteomes" id="UP000318437"/>
    </source>
</evidence>
<name>A0A5C6D570_9BACT</name>
<dbReference type="RefSeq" id="WP_146447975.1">
    <property type="nucleotide sequence ID" value="NZ_SJPS01000001.1"/>
</dbReference>
<keyword evidence="2" id="KW-1185">Reference proteome</keyword>
<dbReference type="Proteomes" id="UP000318437">
    <property type="component" value="Unassembled WGS sequence"/>
</dbReference>
<dbReference type="OrthoDB" id="292200at2"/>
<evidence type="ECO:0000313" key="1">
    <source>
        <dbReference type="EMBL" id="TWU30039.1"/>
    </source>
</evidence>
<comment type="caution">
    <text evidence="1">The sequence shown here is derived from an EMBL/GenBank/DDBJ whole genome shotgun (WGS) entry which is preliminary data.</text>
</comment>
<dbReference type="AlphaFoldDB" id="A0A5C6D570"/>
<reference evidence="1 2" key="1">
    <citation type="submission" date="2019-02" db="EMBL/GenBank/DDBJ databases">
        <title>Deep-cultivation of Planctomycetes and their phenomic and genomic characterization uncovers novel biology.</title>
        <authorList>
            <person name="Wiegand S."/>
            <person name="Jogler M."/>
            <person name="Boedeker C."/>
            <person name="Pinto D."/>
            <person name="Vollmers J."/>
            <person name="Rivas-Marin E."/>
            <person name="Kohn T."/>
            <person name="Peeters S.H."/>
            <person name="Heuer A."/>
            <person name="Rast P."/>
            <person name="Oberbeckmann S."/>
            <person name="Bunk B."/>
            <person name="Jeske O."/>
            <person name="Meyerdierks A."/>
            <person name="Storesund J.E."/>
            <person name="Kallscheuer N."/>
            <person name="Luecker S."/>
            <person name="Lage O.M."/>
            <person name="Pohl T."/>
            <person name="Merkel B.J."/>
            <person name="Hornburger P."/>
            <person name="Mueller R.-W."/>
            <person name="Bruemmer F."/>
            <person name="Labrenz M."/>
            <person name="Spormann A.M."/>
            <person name="Op Den Camp H."/>
            <person name="Overmann J."/>
            <person name="Amann R."/>
            <person name="Jetten M.S.M."/>
            <person name="Mascher T."/>
            <person name="Medema M.H."/>
            <person name="Devos D.P."/>
            <person name="Kaster A.-K."/>
            <person name="Ovreas L."/>
            <person name="Rohde M."/>
            <person name="Galperin M.Y."/>
            <person name="Jogler C."/>
        </authorList>
    </citation>
    <scope>NUCLEOTIDE SEQUENCE [LARGE SCALE GENOMIC DNA]</scope>
    <source>
        <strain evidence="1 2">Pla144</strain>
    </source>
</reference>
<dbReference type="EMBL" id="SJPS01000001">
    <property type="protein sequence ID" value="TWU30039.1"/>
    <property type="molecule type" value="Genomic_DNA"/>
</dbReference>
<accession>A0A5C6D570</accession>
<protein>
    <submittedName>
        <fullName evidence="1">Uncharacterized protein</fullName>
    </submittedName>
</protein>
<organism evidence="1 2">
    <name type="scientific">Bythopirellula polymerisocia</name>
    <dbReference type="NCBI Taxonomy" id="2528003"/>
    <lineage>
        <taxon>Bacteria</taxon>
        <taxon>Pseudomonadati</taxon>
        <taxon>Planctomycetota</taxon>
        <taxon>Planctomycetia</taxon>
        <taxon>Pirellulales</taxon>
        <taxon>Lacipirellulaceae</taxon>
        <taxon>Bythopirellula</taxon>
    </lineage>
</organism>
<gene>
    <name evidence="1" type="ORF">Pla144_08250</name>
</gene>